<dbReference type="EMBL" id="RKMG01000011">
    <property type="protein sequence ID" value="RPA60648.1"/>
    <property type="molecule type" value="Genomic_DNA"/>
</dbReference>
<organism evidence="6 7">
    <name type="scientific">Aerococcus agrisoli</name>
    <dbReference type="NCBI Taxonomy" id="2487350"/>
    <lineage>
        <taxon>Bacteria</taxon>
        <taxon>Bacillati</taxon>
        <taxon>Bacillota</taxon>
        <taxon>Bacilli</taxon>
        <taxon>Lactobacillales</taxon>
        <taxon>Aerococcaceae</taxon>
        <taxon>Aerococcus</taxon>
    </lineage>
</organism>
<dbReference type="InterPro" id="IPR054480">
    <property type="entry name" value="AHAS_small-like_ACT"/>
</dbReference>
<accession>A0A3N4GFJ3</accession>
<sequence length="90" mass="9654">MSVSFIELQVVNRPGVLNRITQVVLKPRYNIDSLTLVATDDPKVSVITVGIRFDDEAAANLLAKQLAKQVDVLSGVVLDKAPAVIEGEAP</sequence>
<reference evidence="6 7" key="1">
    <citation type="submission" date="2018-11" db="EMBL/GenBank/DDBJ databases">
        <title>Aerococcus sp. SJQ22, whole genome shotgun sequence.</title>
        <authorList>
            <person name="Sun L."/>
            <person name="Gao X."/>
            <person name="Chen W."/>
            <person name="Huang K."/>
        </authorList>
    </citation>
    <scope>NUCLEOTIDE SEQUENCE [LARGE SCALE GENOMIC DNA]</scope>
    <source>
        <strain evidence="6 7">SJQ22</strain>
    </source>
</reference>
<evidence type="ECO:0000313" key="6">
    <source>
        <dbReference type="EMBL" id="RPA60648.1"/>
    </source>
</evidence>
<dbReference type="PANTHER" id="PTHR30239:SF0">
    <property type="entry name" value="ACETOLACTATE SYNTHASE SMALL SUBUNIT 1, CHLOROPLASTIC"/>
    <property type="match status" value="1"/>
</dbReference>
<dbReference type="Gene3D" id="3.30.70.260">
    <property type="match status" value="1"/>
</dbReference>
<dbReference type="GO" id="GO:0003984">
    <property type="term" value="F:acetolactate synthase activity"/>
    <property type="evidence" value="ECO:0007669"/>
    <property type="project" value="UniProtKB-EC"/>
</dbReference>
<dbReference type="GO" id="GO:0009097">
    <property type="term" value="P:isoleucine biosynthetic process"/>
    <property type="evidence" value="ECO:0007669"/>
    <property type="project" value="TreeGrafter"/>
</dbReference>
<keyword evidence="7" id="KW-1185">Reference proteome</keyword>
<dbReference type="InterPro" id="IPR002912">
    <property type="entry name" value="ACT_dom"/>
</dbReference>
<dbReference type="OrthoDB" id="9787365at2"/>
<dbReference type="SUPFAM" id="SSF55021">
    <property type="entry name" value="ACT-like"/>
    <property type="match status" value="1"/>
</dbReference>
<dbReference type="PANTHER" id="PTHR30239">
    <property type="entry name" value="ACETOLACTATE SYNTHASE SMALL SUBUNIT"/>
    <property type="match status" value="1"/>
</dbReference>
<evidence type="ECO:0000256" key="1">
    <source>
        <dbReference type="ARBA" id="ARBA00011744"/>
    </source>
</evidence>
<dbReference type="PROSITE" id="PS51671">
    <property type="entry name" value="ACT"/>
    <property type="match status" value="1"/>
</dbReference>
<dbReference type="GO" id="GO:0005829">
    <property type="term" value="C:cytosol"/>
    <property type="evidence" value="ECO:0007669"/>
    <property type="project" value="TreeGrafter"/>
</dbReference>
<dbReference type="InterPro" id="IPR004789">
    <property type="entry name" value="Acetalactate_synth_ssu"/>
</dbReference>
<comment type="caution">
    <text evidence="6">The sequence shown here is derived from an EMBL/GenBank/DDBJ whole genome shotgun (WGS) entry which is preliminary data.</text>
</comment>
<dbReference type="InterPro" id="IPR045865">
    <property type="entry name" value="ACT-like_dom_sf"/>
</dbReference>
<proteinExistence type="predicted"/>
<evidence type="ECO:0000313" key="7">
    <source>
        <dbReference type="Proteomes" id="UP000273977"/>
    </source>
</evidence>
<evidence type="ECO:0000256" key="3">
    <source>
        <dbReference type="ARBA" id="ARBA00031510"/>
    </source>
</evidence>
<comment type="catalytic activity">
    <reaction evidence="4">
        <text>2 pyruvate + H(+) = (2S)-2-acetolactate + CO2</text>
        <dbReference type="Rhea" id="RHEA:25249"/>
        <dbReference type="ChEBI" id="CHEBI:15361"/>
        <dbReference type="ChEBI" id="CHEBI:15378"/>
        <dbReference type="ChEBI" id="CHEBI:16526"/>
        <dbReference type="ChEBI" id="CHEBI:58476"/>
        <dbReference type="EC" id="2.2.1.6"/>
    </reaction>
</comment>
<dbReference type="AlphaFoldDB" id="A0A3N4GFJ3"/>
<evidence type="ECO:0000256" key="4">
    <source>
        <dbReference type="ARBA" id="ARBA00048670"/>
    </source>
</evidence>
<name>A0A3N4GFJ3_9LACT</name>
<dbReference type="EC" id="2.2.1.6" evidence="2"/>
<gene>
    <name evidence="6" type="ORF">EF384_04700</name>
</gene>
<evidence type="ECO:0000256" key="2">
    <source>
        <dbReference type="ARBA" id="ARBA00013145"/>
    </source>
</evidence>
<evidence type="ECO:0000259" key="5">
    <source>
        <dbReference type="PROSITE" id="PS51671"/>
    </source>
</evidence>
<protein>
    <recommendedName>
        <fullName evidence="2">acetolactate synthase</fullName>
        <ecNumber evidence="2">2.2.1.6</ecNumber>
    </recommendedName>
    <alternativeName>
        <fullName evidence="3">Acetohydroxy-acid synthase small subunit</fullName>
    </alternativeName>
</protein>
<comment type="subunit">
    <text evidence="1">Dimer of large and small chains.</text>
</comment>
<dbReference type="GO" id="GO:0009099">
    <property type="term" value="P:L-valine biosynthetic process"/>
    <property type="evidence" value="ECO:0007669"/>
    <property type="project" value="TreeGrafter"/>
</dbReference>
<feature type="domain" description="ACT" evidence="5">
    <location>
        <begin position="5"/>
        <end position="80"/>
    </location>
</feature>
<dbReference type="RefSeq" id="WP_123779828.1">
    <property type="nucleotide sequence ID" value="NZ_RKMG01000011.1"/>
</dbReference>
<dbReference type="Proteomes" id="UP000273977">
    <property type="component" value="Unassembled WGS sequence"/>
</dbReference>
<dbReference type="GO" id="GO:1990610">
    <property type="term" value="F:acetolactate synthase regulator activity"/>
    <property type="evidence" value="ECO:0007669"/>
    <property type="project" value="InterPro"/>
</dbReference>
<dbReference type="Pfam" id="PF22629">
    <property type="entry name" value="ACT_AHAS_ss"/>
    <property type="match status" value="1"/>
</dbReference>